<name>A0ABN8FU77_9BACL</name>
<evidence type="ECO:0000259" key="1">
    <source>
        <dbReference type="Pfam" id="PF17389"/>
    </source>
</evidence>
<evidence type="ECO:0000313" key="4">
    <source>
        <dbReference type="Proteomes" id="UP000838821"/>
    </source>
</evidence>
<dbReference type="InterPro" id="IPR008928">
    <property type="entry name" value="6-hairpin_glycosidase_sf"/>
</dbReference>
<dbReference type="PANTHER" id="PTHR34987">
    <property type="entry name" value="C, PUTATIVE (AFU_ORTHOLOGUE AFUA_3G02880)-RELATED"/>
    <property type="match status" value="1"/>
</dbReference>
<dbReference type="RefSeq" id="WP_236284137.1">
    <property type="nucleotide sequence ID" value="NZ_CAKMMW010000001.1"/>
</dbReference>
<dbReference type="Pfam" id="PF17389">
    <property type="entry name" value="Bac_rhamnosid6H"/>
    <property type="match status" value="1"/>
</dbReference>
<feature type="domain" description="Glycosyl hydrolase family 78 alpha-rhamnosidase N-terminal" evidence="2">
    <location>
        <begin position="25"/>
        <end position="166"/>
    </location>
</feature>
<comment type="caution">
    <text evidence="3">The sequence shown here is derived from an EMBL/GenBank/DDBJ whole genome shotgun (WGS) entry which is preliminary data.</text>
</comment>
<dbReference type="InterPro" id="IPR035396">
    <property type="entry name" value="Bac_rhamnosid6H"/>
</dbReference>
<dbReference type="InterPro" id="IPR049164">
    <property type="entry name" value="Glyco_hydro_78_N"/>
</dbReference>
<dbReference type="Gene3D" id="1.50.10.10">
    <property type="match status" value="1"/>
</dbReference>
<evidence type="ECO:0008006" key="5">
    <source>
        <dbReference type="Google" id="ProtNLM"/>
    </source>
</evidence>
<accession>A0ABN8FU77</accession>
<dbReference type="Proteomes" id="UP000838821">
    <property type="component" value="Unassembled WGS sequence"/>
</dbReference>
<evidence type="ECO:0000259" key="2">
    <source>
        <dbReference type="Pfam" id="PF21104"/>
    </source>
</evidence>
<dbReference type="Pfam" id="PF21104">
    <property type="entry name" value="Glyco_hydro_78_N"/>
    <property type="match status" value="1"/>
</dbReference>
<proteinExistence type="predicted"/>
<dbReference type="EMBL" id="CAKMMW010000001">
    <property type="protein sequence ID" value="CAH1192439.1"/>
    <property type="molecule type" value="Genomic_DNA"/>
</dbReference>
<reference evidence="3" key="1">
    <citation type="submission" date="2022-01" db="EMBL/GenBank/DDBJ databases">
        <authorList>
            <person name="Criscuolo A."/>
        </authorList>
    </citation>
    <scope>NUCLEOTIDE SEQUENCE</scope>
    <source>
        <strain evidence="3">CIP111891</strain>
    </source>
</reference>
<dbReference type="SUPFAM" id="SSF48208">
    <property type="entry name" value="Six-hairpin glycosidases"/>
    <property type="match status" value="1"/>
</dbReference>
<dbReference type="InterPro" id="IPR012341">
    <property type="entry name" value="6hp_glycosidase-like_sf"/>
</dbReference>
<keyword evidence="4" id="KW-1185">Reference proteome</keyword>
<evidence type="ECO:0000313" key="3">
    <source>
        <dbReference type="EMBL" id="CAH1192439.1"/>
    </source>
</evidence>
<gene>
    <name evidence="3" type="ORF">PAECIP111891_00300</name>
</gene>
<feature type="domain" description="Alpha-L-rhamnosidase six-hairpin glycosidase" evidence="1">
    <location>
        <begin position="185"/>
        <end position="512"/>
    </location>
</feature>
<sequence>MGMHQKFVELAEKLTPDLHESIVLPKSVIEVVADEEAFQGWRTQETGSISALQSKSFGKDESFILDFGDHQVGYISLSIKSVGSPQDAPLGLKLIFGEMPCEVAEPFDSYDGWLSKSWLQEETIYVDVLPAVLKLPRRYCFRYVKMMIIDTSRKFTVSFTDIHCTAVTSADVRELTPLPANIPADLQAIDAISIKTLQDCMQTVFEDGPKRDRRLWIGDLRLQALANYQTFHHHDLVKRCLYLFGGMTLDDGAVGACVFEKPNPLVDDTRLYDYSLFFVAILFDYYEASKDREALVELWPVALEQIQIGLERLDEYGLVRDDETWWCFTDWHPELNKQASAQAILLYCLKRGLGLAKELEKDQEATFISEQIDRVTSSALQHLWDEKTGFFVSGVTKQVSWASQVWMALAGVLNEEENGQLMDRLFESPPEIGMTTPYMYHHLIEALFESGRPEKALEQMRAYWGEMVKDGADCFWEIYNPNDKKLSPYGSNLINSYCHAWSCTPTYFIRKYLL</sequence>
<dbReference type="PANTHER" id="PTHR34987:SF6">
    <property type="entry name" value="ALPHA-L-RHAMNOSIDASE SIX-HAIRPIN GLYCOSIDASE DOMAIN-CONTAINING PROTEIN"/>
    <property type="match status" value="1"/>
</dbReference>
<organism evidence="3 4">
    <name type="scientific">Paenibacillus allorhizoplanae</name>
    <dbReference type="NCBI Taxonomy" id="2905648"/>
    <lineage>
        <taxon>Bacteria</taxon>
        <taxon>Bacillati</taxon>
        <taxon>Bacillota</taxon>
        <taxon>Bacilli</taxon>
        <taxon>Bacillales</taxon>
        <taxon>Paenibacillaceae</taxon>
        <taxon>Paenibacillus</taxon>
    </lineage>
</organism>
<protein>
    <recommendedName>
        <fullName evidence="5">Sugar hydrolase</fullName>
    </recommendedName>
</protein>